<reference evidence="1 2" key="1">
    <citation type="submission" date="2017-07" db="EMBL/GenBank/DDBJ databases">
        <title>Flavobacterium cyanobacteriorum sp. nov., isolated from cyanobacterial aggregates in a eutrophic lake.</title>
        <authorList>
            <person name="Cai H."/>
        </authorList>
    </citation>
    <scope>NUCLEOTIDE SEQUENCE [LARGE SCALE GENOMIC DNA]</scope>
    <source>
        <strain evidence="1 2">TH167</strain>
    </source>
</reference>
<gene>
    <name evidence="1" type="ORF">CHX27_05285</name>
</gene>
<sequence>MKKYLIFLIAGAVLMGCVNSTKPEKVIHAFYQWKAEADFDHPEIAILDTFNVKKVYFRFFDVEHSPTLGNIPTSKTNRRDGYRYYHEKDLEYELIPTVFIKNEVFLQSSKADIDILVSNVNHLIKKYCAEGFSDFKTPTEIQIDCDWTIRSKANYFYFLEEFKKVSQKNLSCTLRLYPYKYRTKMGIPPVDKVVLMCYNLLPPLENPKRNSILEPDELRAYLTVDEPYPIHLDVALPVFQWAFHYRYDSFKGFTTTTKESLISFADRKSDLWWEVKKDTSINEVYYRTGDRIKFETVSYTDLMKSVTLLKKNVKFPKETTVILFDLDTTLFHEYSKQSIDKLLHSFTE</sequence>
<dbReference type="OrthoDB" id="634553at2"/>
<dbReference type="RefSeq" id="WP_094485720.1">
    <property type="nucleotide sequence ID" value="NZ_NOXX01000174.1"/>
</dbReference>
<dbReference type="AlphaFoldDB" id="A0A255ZWR2"/>
<proteinExistence type="predicted"/>
<comment type="caution">
    <text evidence="1">The sequence shown here is derived from an EMBL/GenBank/DDBJ whole genome shotgun (WGS) entry which is preliminary data.</text>
</comment>
<evidence type="ECO:0008006" key="3">
    <source>
        <dbReference type="Google" id="ProtNLM"/>
    </source>
</evidence>
<protein>
    <recommendedName>
        <fullName evidence="3">Lipoprotein</fullName>
    </recommendedName>
</protein>
<accession>A0A255ZWR2</accession>
<dbReference type="EMBL" id="NOXX01000174">
    <property type="protein sequence ID" value="OYQ45977.1"/>
    <property type="molecule type" value="Genomic_DNA"/>
</dbReference>
<evidence type="ECO:0000313" key="2">
    <source>
        <dbReference type="Proteomes" id="UP000216035"/>
    </source>
</evidence>
<name>A0A255ZWR2_9FLAO</name>
<evidence type="ECO:0000313" key="1">
    <source>
        <dbReference type="EMBL" id="OYQ45977.1"/>
    </source>
</evidence>
<organism evidence="1 2">
    <name type="scientific">Flavobacterium aurantiibacter</name>
    <dbReference type="NCBI Taxonomy" id="2023067"/>
    <lineage>
        <taxon>Bacteria</taxon>
        <taxon>Pseudomonadati</taxon>
        <taxon>Bacteroidota</taxon>
        <taxon>Flavobacteriia</taxon>
        <taxon>Flavobacteriales</taxon>
        <taxon>Flavobacteriaceae</taxon>
        <taxon>Flavobacterium</taxon>
    </lineage>
</organism>
<dbReference type="PROSITE" id="PS51257">
    <property type="entry name" value="PROKAR_LIPOPROTEIN"/>
    <property type="match status" value="1"/>
</dbReference>
<dbReference type="Proteomes" id="UP000216035">
    <property type="component" value="Unassembled WGS sequence"/>
</dbReference>
<keyword evidence="2" id="KW-1185">Reference proteome</keyword>